<reference evidence="3" key="1">
    <citation type="submission" date="2023-05" db="EMBL/GenBank/DDBJ databases">
        <title>Genome and transcriptome analyses reveal genes involved in the formation of fine ridges on petal epidermal cells in Hibiscus trionum.</title>
        <authorList>
            <person name="Koshimizu S."/>
            <person name="Masuda S."/>
            <person name="Ishii T."/>
            <person name="Shirasu K."/>
            <person name="Hoshino A."/>
            <person name="Arita M."/>
        </authorList>
    </citation>
    <scope>NUCLEOTIDE SEQUENCE</scope>
    <source>
        <strain evidence="3">Hamamatsu line</strain>
    </source>
</reference>
<organism evidence="3 4">
    <name type="scientific">Hibiscus trionum</name>
    <name type="common">Flower of an hour</name>
    <dbReference type="NCBI Taxonomy" id="183268"/>
    <lineage>
        <taxon>Eukaryota</taxon>
        <taxon>Viridiplantae</taxon>
        <taxon>Streptophyta</taxon>
        <taxon>Embryophyta</taxon>
        <taxon>Tracheophyta</taxon>
        <taxon>Spermatophyta</taxon>
        <taxon>Magnoliopsida</taxon>
        <taxon>eudicotyledons</taxon>
        <taxon>Gunneridae</taxon>
        <taxon>Pentapetalae</taxon>
        <taxon>rosids</taxon>
        <taxon>malvids</taxon>
        <taxon>Malvales</taxon>
        <taxon>Malvaceae</taxon>
        <taxon>Malvoideae</taxon>
        <taxon>Hibiscus</taxon>
    </lineage>
</organism>
<keyword evidence="4" id="KW-1185">Reference proteome</keyword>
<proteinExistence type="predicted"/>
<dbReference type="Pfam" id="PF04043">
    <property type="entry name" value="PMEI"/>
    <property type="match status" value="1"/>
</dbReference>
<dbReference type="InterPro" id="IPR035513">
    <property type="entry name" value="Invertase/methylesterase_inhib"/>
</dbReference>
<dbReference type="OrthoDB" id="1094634at2759"/>
<protein>
    <recommendedName>
        <fullName evidence="2">Pectinesterase inhibitor domain-containing protein</fullName>
    </recommendedName>
</protein>
<dbReference type="Proteomes" id="UP001165190">
    <property type="component" value="Unassembled WGS sequence"/>
</dbReference>
<sequence length="174" mass="19405">MASQTHFIPIFTILVLSLNMVSGDHRLVDVVCNDPTIEDHEKCLTTFHIPQGIAANNVNQLVEVAMNEGVASGQKTLNLIQEMKKKPNNRMVEAALQVCERTHKYSIDEFKLIGPELNEDSMSANYDVALINPEIQNCVNALKVARLNVPELVEGNRAVDYYATLGYEMTLNMS</sequence>
<evidence type="ECO:0000313" key="3">
    <source>
        <dbReference type="EMBL" id="GMI90789.1"/>
    </source>
</evidence>
<dbReference type="EMBL" id="BSYR01000024">
    <property type="protein sequence ID" value="GMI90789.1"/>
    <property type="molecule type" value="Genomic_DNA"/>
</dbReference>
<feature type="chain" id="PRO_5040869249" description="Pectinesterase inhibitor domain-containing protein" evidence="1">
    <location>
        <begin position="24"/>
        <end position="174"/>
    </location>
</feature>
<dbReference type="Gene3D" id="1.20.140.40">
    <property type="entry name" value="Invertase/pectin methylesterase inhibitor family protein"/>
    <property type="match status" value="1"/>
</dbReference>
<name>A0A9W7I7F6_HIBTR</name>
<dbReference type="PANTHER" id="PTHR31890:SF9">
    <property type="entry name" value="PLANT INVERTASE_PECTIN METHYLESTERASE INHIBITOR SUPERFAMILY PROTEIN"/>
    <property type="match status" value="1"/>
</dbReference>
<comment type="caution">
    <text evidence="3">The sequence shown here is derived from an EMBL/GenBank/DDBJ whole genome shotgun (WGS) entry which is preliminary data.</text>
</comment>
<evidence type="ECO:0000313" key="4">
    <source>
        <dbReference type="Proteomes" id="UP001165190"/>
    </source>
</evidence>
<dbReference type="AlphaFoldDB" id="A0A9W7I7F6"/>
<gene>
    <name evidence="3" type="ORF">HRI_002748200</name>
</gene>
<feature type="domain" description="Pectinesterase inhibitor" evidence="2">
    <location>
        <begin position="27"/>
        <end position="120"/>
    </location>
</feature>
<accession>A0A9W7I7F6</accession>
<dbReference type="PANTHER" id="PTHR31890">
    <property type="entry name" value="PLANT INVERTASE/PECTIN METHYLESTERASE INHIBITOR SUPERFAMILY PROTEIN"/>
    <property type="match status" value="1"/>
</dbReference>
<feature type="signal peptide" evidence="1">
    <location>
        <begin position="1"/>
        <end position="23"/>
    </location>
</feature>
<dbReference type="SUPFAM" id="SSF101148">
    <property type="entry name" value="Plant invertase/pectin methylesterase inhibitor"/>
    <property type="match status" value="1"/>
</dbReference>
<keyword evidence="1" id="KW-0732">Signal</keyword>
<evidence type="ECO:0000259" key="2">
    <source>
        <dbReference type="Pfam" id="PF04043"/>
    </source>
</evidence>
<dbReference type="InterPro" id="IPR006501">
    <property type="entry name" value="Pectinesterase_inhib_dom"/>
</dbReference>
<dbReference type="GO" id="GO:0004857">
    <property type="term" value="F:enzyme inhibitor activity"/>
    <property type="evidence" value="ECO:0007669"/>
    <property type="project" value="InterPro"/>
</dbReference>
<dbReference type="NCBIfam" id="TIGR01614">
    <property type="entry name" value="PME_inhib"/>
    <property type="match status" value="1"/>
</dbReference>
<evidence type="ECO:0000256" key="1">
    <source>
        <dbReference type="SAM" id="SignalP"/>
    </source>
</evidence>